<dbReference type="EMBL" id="NBSK02000009">
    <property type="protein sequence ID" value="KAJ0188012.1"/>
    <property type="molecule type" value="Genomic_DNA"/>
</dbReference>
<proteinExistence type="predicted"/>
<comment type="caution">
    <text evidence="6">The sequence shown here is derived from an EMBL/GenBank/DDBJ whole genome shotgun (WGS) entry which is preliminary data.</text>
</comment>
<evidence type="ECO:0000259" key="5">
    <source>
        <dbReference type="PROSITE" id="PS50104"/>
    </source>
</evidence>
<evidence type="ECO:0000313" key="7">
    <source>
        <dbReference type="Proteomes" id="UP000235145"/>
    </source>
</evidence>
<dbReference type="GO" id="GO:0043531">
    <property type="term" value="F:ADP binding"/>
    <property type="evidence" value="ECO:0007669"/>
    <property type="project" value="InterPro"/>
</dbReference>
<dbReference type="PANTHER" id="PTHR11017">
    <property type="entry name" value="LEUCINE-RICH REPEAT-CONTAINING PROTEIN"/>
    <property type="match status" value="1"/>
</dbReference>
<dbReference type="Pfam" id="PF01582">
    <property type="entry name" value="TIR"/>
    <property type="match status" value="1"/>
</dbReference>
<keyword evidence="3" id="KW-0611">Plant defense</keyword>
<dbReference type="InterPro" id="IPR032675">
    <property type="entry name" value="LRR_dom_sf"/>
</dbReference>
<protein>
    <recommendedName>
        <fullName evidence="5">TIR domain-containing protein</fullName>
    </recommendedName>
</protein>
<evidence type="ECO:0000313" key="6">
    <source>
        <dbReference type="EMBL" id="KAJ0188012.1"/>
    </source>
</evidence>
<keyword evidence="1" id="KW-0433">Leucine-rich repeat</keyword>
<dbReference type="Proteomes" id="UP000235145">
    <property type="component" value="Unassembled WGS sequence"/>
</dbReference>
<dbReference type="SUPFAM" id="SSF46785">
    <property type="entry name" value="Winged helix' DNA-binding domain"/>
    <property type="match status" value="1"/>
</dbReference>
<dbReference type="InterPro" id="IPR058192">
    <property type="entry name" value="WHD_ROQ1-like"/>
</dbReference>
<evidence type="ECO:0000256" key="2">
    <source>
        <dbReference type="ARBA" id="ARBA00022737"/>
    </source>
</evidence>
<dbReference type="Pfam" id="PF00931">
    <property type="entry name" value="NB-ARC"/>
    <property type="match status" value="1"/>
</dbReference>
<sequence length="1402" mass="159013">MASSSTSSIHKSFTYDVFLSFGGKDTRTNFVDHLYHALQDRNIRTYKDDEEINKGNRINDELMESIEASKYFIIVFSKSYASSSWCLDELVKVMDCHKTTKHTAYPVFYDVEPTEVRKQSGEVGEAFARHEKEEAAGKWRKALKEAADLAGWELKNTAGGHEAKCIRQIVEKVSLELRSINVHIDKNLVGMETRVNDILSSLETASDDVRMIGIKGIGGGGKTTLARAVFNNISYQFEGKSFVDKVREVSNASSSGLKLLQNQILSNVLNNHGINVGSVSEGKNMMSWMIGGRKTLLVLDDVDHVEQLEALAGDPSWFKPGSIIIITTRDEHVLIAHGVKLIHNVNLLSEEEAIWLFSRHAFGKEIPIEGYEELSRQVVCYAAGLPLTIKVLGSFLCGKSKLEWKEALARLETIPLKETQKVLELSYTGLDDDYKEIFLDVATILKGWTKHSTIEALESCGFHPRIGLRVLEQKSLITIGNDECVGMHDHFEELGRNIVRRLHPDMPNKHSRLWDRKEIEDILANDMGTEATRCIRFYRGRLNQEIFMKGLRKMKELQFLDAEALELNQGINKHIPNFLDALAFLCCSWKFDEVSPYFPDALRYLRWNGYPFRSLPETFQANNLVALQLDFSNIVQLWEGGERKVLNKLRFLQLSGRELRTFDLRLTPNLEKLTLGGHGDLVELCMPDECSKLKSLKLYGSKLTTLNLGLTPNLEELDLNIDLVELYMPLECSKLRSLEIRSSKLRTLDLGLIPNLEKLDLDGDLVELYMSVECSKLRSLKFTGSKLTTLDLGLTPNLEKLRLRGHGDLVELYMPVECLNLRSVKLYGSKLRTLDLRMTPILEKLDLNSDLVELYMPVECSNLRSLQLEGSNIRMLDLGLTPSLEKLDLNKCYSLVEIHVPNECLKLKDLKLSGSKLRTLDLGHAPNLEKLSLLSCDNLVELHTSQRCLNFKYIYLHSINLRTLDIGMTLNLNSLELTRCNYLEEFHMPCSSLNLTYLRVSESKLSILNIGQTPNLNSVELINCNYLEEFHITDECQNLKSLVIYHSKLRTLDLGLTPNLRKLVFKECYNLVEIHAPIGYLENVFYIDLSGCFGFRSFVFHKKDNSSAKLSASLEVRPLTELHITLERCPFHPDKDLPKFESTCIHKEDLPSLTRSLEKLFSEGLCACTKLERILRSIPKAFDEAQAHSVRSDVVKWEIVGSLLLHLFHNNATISLTKLLRMSASGRDVGGLVGYVCGFGCEIDNEYLSNSSLCNGLKNYIYVLPNETPVGLIVLHKRQGAAWARSVEFKFVTSGIKVKFEQTGHTLSQLRIFVSWALGQRCAAICDVNRDWKGQEFFSYRTSMCYILAVGEYHDRKLAWPLRPKRKKTLSLVTLLLESVGGVLVYEGVVSLVASIWQCRKC</sequence>
<dbReference type="GO" id="GO:0006952">
    <property type="term" value="P:defense response"/>
    <property type="evidence" value="ECO:0007669"/>
    <property type="project" value="UniProtKB-KW"/>
</dbReference>
<dbReference type="SMART" id="SM00255">
    <property type="entry name" value="TIR"/>
    <property type="match status" value="1"/>
</dbReference>
<dbReference type="Pfam" id="PF23282">
    <property type="entry name" value="WHD_ROQ1"/>
    <property type="match status" value="1"/>
</dbReference>
<evidence type="ECO:0000256" key="1">
    <source>
        <dbReference type="ARBA" id="ARBA00022614"/>
    </source>
</evidence>
<keyword evidence="2" id="KW-0677">Repeat</keyword>
<dbReference type="PROSITE" id="PS50104">
    <property type="entry name" value="TIR"/>
    <property type="match status" value="1"/>
</dbReference>
<dbReference type="SUPFAM" id="SSF52540">
    <property type="entry name" value="P-loop containing nucleoside triphosphate hydrolases"/>
    <property type="match status" value="1"/>
</dbReference>
<keyword evidence="7" id="KW-1185">Reference proteome</keyword>
<dbReference type="InterPro" id="IPR035897">
    <property type="entry name" value="Toll_tir_struct_dom_sf"/>
</dbReference>
<dbReference type="PRINTS" id="PR00364">
    <property type="entry name" value="DISEASERSIST"/>
</dbReference>
<evidence type="ECO:0000256" key="3">
    <source>
        <dbReference type="ARBA" id="ARBA00022821"/>
    </source>
</evidence>
<feature type="domain" description="TIR" evidence="5">
    <location>
        <begin position="13"/>
        <end position="177"/>
    </location>
</feature>
<dbReference type="GO" id="GO:0007165">
    <property type="term" value="P:signal transduction"/>
    <property type="evidence" value="ECO:0007669"/>
    <property type="project" value="InterPro"/>
</dbReference>
<dbReference type="InterPro" id="IPR002182">
    <property type="entry name" value="NB-ARC"/>
</dbReference>
<dbReference type="SUPFAM" id="SSF52200">
    <property type="entry name" value="Toll/Interleukin receptor TIR domain"/>
    <property type="match status" value="1"/>
</dbReference>
<dbReference type="InterPro" id="IPR042197">
    <property type="entry name" value="Apaf_helical"/>
</dbReference>
<dbReference type="InterPro" id="IPR036390">
    <property type="entry name" value="WH_DNA-bd_sf"/>
</dbReference>
<dbReference type="Gene3D" id="3.40.50.10140">
    <property type="entry name" value="Toll/interleukin-1 receptor homology (TIR) domain"/>
    <property type="match status" value="1"/>
</dbReference>
<evidence type="ECO:0000256" key="4">
    <source>
        <dbReference type="ARBA" id="ARBA00023027"/>
    </source>
</evidence>
<name>A0A9R1WWI8_LACSA</name>
<dbReference type="InterPro" id="IPR027417">
    <property type="entry name" value="P-loop_NTPase"/>
</dbReference>
<dbReference type="Gene3D" id="3.40.50.300">
    <property type="entry name" value="P-loop containing nucleotide triphosphate hydrolases"/>
    <property type="match status" value="1"/>
</dbReference>
<dbReference type="InterPro" id="IPR044974">
    <property type="entry name" value="Disease_R_plants"/>
</dbReference>
<reference evidence="6 7" key="1">
    <citation type="journal article" date="2017" name="Nat. Commun.">
        <title>Genome assembly with in vitro proximity ligation data and whole-genome triplication in lettuce.</title>
        <authorList>
            <person name="Reyes-Chin-Wo S."/>
            <person name="Wang Z."/>
            <person name="Yang X."/>
            <person name="Kozik A."/>
            <person name="Arikit S."/>
            <person name="Song C."/>
            <person name="Xia L."/>
            <person name="Froenicke L."/>
            <person name="Lavelle D.O."/>
            <person name="Truco M.J."/>
            <person name="Xia R."/>
            <person name="Zhu S."/>
            <person name="Xu C."/>
            <person name="Xu H."/>
            <person name="Xu X."/>
            <person name="Cox K."/>
            <person name="Korf I."/>
            <person name="Meyers B.C."/>
            <person name="Michelmore R.W."/>
        </authorList>
    </citation>
    <scope>NUCLEOTIDE SEQUENCE [LARGE SCALE GENOMIC DNA]</scope>
    <source>
        <strain evidence="7">cv. Salinas</strain>
        <tissue evidence="6">Seedlings</tissue>
    </source>
</reference>
<organism evidence="6 7">
    <name type="scientific">Lactuca sativa</name>
    <name type="common">Garden lettuce</name>
    <dbReference type="NCBI Taxonomy" id="4236"/>
    <lineage>
        <taxon>Eukaryota</taxon>
        <taxon>Viridiplantae</taxon>
        <taxon>Streptophyta</taxon>
        <taxon>Embryophyta</taxon>
        <taxon>Tracheophyta</taxon>
        <taxon>Spermatophyta</taxon>
        <taxon>Magnoliopsida</taxon>
        <taxon>eudicotyledons</taxon>
        <taxon>Gunneridae</taxon>
        <taxon>Pentapetalae</taxon>
        <taxon>asterids</taxon>
        <taxon>campanulids</taxon>
        <taxon>Asterales</taxon>
        <taxon>Asteraceae</taxon>
        <taxon>Cichorioideae</taxon>
        <taxon>Cichorieae</taxon>
        <taxon>Lactucinae</taxon>
        <taxon>Lactuca</taxon>
    </lineage>
</organism>
<keyword evidence="4" id="KW-0520">NAD</keyword>
<dbReference type="PANTHER" id="PTHR11017:SF544">
    <property type="entry name" value="ADP-RIBOSYL CYCLASE_CYCLIC ADP-RIBOSE HYDROLASE"/>
    <property type="match status" value="1"/>
</dbReference>
<dbReference type="Gene3D" id="1.10.8.430">
    <property type="entry name" value="Helical domain of apoptotic protease-activating factors"/>
    <property type="match status" value="1"/>
</dbReference>
<dbReference type="SUPFAM" id="SSF52058">
    <property type="entry name" value="L domain-like"/>
    <property type="match status" value="2"/>
</dbReference>
<gene>
    <name evidence="6" type="ORF">LSAT_V11C900493390</name>
</gene>
<accession>A0A9R1WWI8</accession>
<dbReference type="FunFam" id="3.40.50.10140:FF:000007">
    <property type="entry name" value="Disease resistance protein (TIR-NBS-LRR class)"/>
    <property type="match status" value="1"/>
</dbReference>
<dbReference type="Gene3D" id="3.80.10.10">
    <property type="entry name" value="Ribonuclease Inhibitor"/>
    <property type="match status" value="3"/>
</dbReference>
<dbReference type="InterPro" id="IPR000157">
    <property type="entry name" value="TIR_dom"/>
</dbReference>